<evidence type="ECO:0000256" key="1">
    <source>
        <dbReference type="SAM" id="SignalP"/>
    </source>
</evidence>
<keyword evidence="3" id="KW-1185">Reference proteome</keyword>
<sequence length="184" mass="20301">MTTLTFKSLAAALAIAVAMPAAAFAVGSETDQTQPPAKTETSTKCKDGEVWDKDKKKCVNPKKSSLDDDTLYNAARELAYARQYRNALTVLSAMKNQNEPRVLNYKGYANRKAGNVKLGMSYYQQALAKDPNFILARSYMGMAYVEQGNMKEANRQLAEISARGGSNTWAYTALKQTIASKTRY</sequence>
<feature type="signal peptide" evidence="1">
    <location>
        <begin position="1"/>
        <end position="23"/>
    </location>
</feature>
<comment type="caution">
    <text evidence="2">The sequence shown here is derived from an EMBL/GenBank/DDBJ whole genome shotgun (WGS) entry which is preliminary data.</text>
</comment>
<organism evidence="2 3">
    <name type="scientific">Rhizobium aquaticum</name>
    <dbReference type="NCBI Taxonomy" id="1549636"/>
    <lineage>
        <taxon>Bacteria</taxon>
        <taxon>Pseudomonadati</taxon>
        <taxon>Pseudomonadota</taxon>
        <taxon>Alphaproteobacteria</taxon>
        <taxon>Hyphomicrobiales</taxon>
        <taxon>Rhizobiaceae</taxon>
        <taxon>Rhizobium/Agrobacterium group</taxon>
        <taxon>Rhizobium</taxon>
    </lineage>
</organism>
<dbReference type="Pfam" id="PF14559">
    <property type="entry name" value="TPR_19"/>
    <property type="match status" value="1"/>
</dbReference>
<gene>
    <name evidence="2" type="ORF">ABID16_000245</name>
</gene>
<proteinExistence type="predicted"/>
<protein>
    <submittedName>
        <fullName evidence="2">Tetratricopeptide (TPR) repeat protein</fullName>
    </submittedName>
</protein>
<evidence type="ECO:0000313" key="3">
    <source>
        <dbReference type="Proteomes" id="UP001549047"/>
    </source>
</evidence>
<dbReference type="Gene3D" id="1.25.40.10">
    <property type="entry name" value="Tetratricopeptide repeat domain"/>
    <property type="match status" value="1"/>
</dbReference>
<evidence type="ECO:0000313" key="2">
    <source>
        <dbReference type="EMBL" id="MET3611940.1"/>
    </source>
</evidence>
<name>A0ABV2ITY0_9HYPH</name>
<dbReference type="SUPFAM" id="SSF48452">
    <property type="entry name" value="TPR-like"/>
    <property type="match status" value="1"/>
</dbReference>
<accession>A0ABV2ITY0</accession>
<dbReference type="Proteomes" id="UP001549047">
    <property type="component" value="Unassembled WGS sequence"/>
</dbReference>
<dbReference type="InterPro" id="IPR011990">
    <property type="entry name" value="TPR-like_helical_dom_sf"/>
</dbReference>
<reference evidence="2 3" key="1">
    <citation type="submission" date="2024-06" db="EMBL/GenBank/DDBJ databases">
        <title>Genomic Encyclopedia of Type Strains, Phase IV (KMG-IV): sequencing the most valuable type-strain genomes for metagenomic binning, comparative biology and taxonomic classification.</title>
        <authorList>
            <person name="Goeker M."/>
        </authorList>
    </citation>
    <scope>NUCLEOTIDE SEQUENCE [LARGE SCALE GENOMIC DNA]</scope>
    <source>
        <strain evidence="2 3">DSM 29780</strain>
    </source>
</reference>
<dbReference type="RefSeq" id="WP_354554464.1">
    <property type="nucleotide sequence ID" value="NZ_JBEPMB010000001.1"/>
</dbReference>
<keyword evidence="1" id="KW-0732">Signal</keyword>
<dbReference type="EMBL" id="JBEPMB010000001">
    <property type="protein sequence ID" value="MET3611940.1"/>
    <property type="molecule type" value="Genomic_DNA"/>
</dbReference>
<feature type="chain" id="PRO_5046396494" evidence="1">
    <location>
        <begin position="24"/>
        <end position="184"/>
    </location>
</feature>